<dbReference type="GO" id="GO:0016491">
    <property type="term" value="F:oxidoreductase activity"/>
    <property type="evidence" value="ECO:0007669"/>
    <property type="project" value="InterPro"/>
</dbReference>
<keyword evidence="4" id="KW-1185">Reference proteome</keyword>
<keyword evidence="1" id="KW-0732">Signal</keyword>
<dbReference type="CDD" id="cd02966">
    <property type="entry name" value="TlpA_like_family"/>
    <property type="match status" value="1"/>
</dbReference>
<protein>
    <submittedName>
        <fullName evidence="3">Redoxin domain-containing protein</fullName>
    </submittedName>
</protein>
<dbReference type="InterPro" id="IPR036249">
    <property type="entry name" value="Thioredoxin-like_sf"/>
</dbReference>
<dbReference type="AlphaFoldDB" id="A0A4R0Q5X9"/>
<dbReference type="Proteomes" id="UP000293925">
    <property type="component" value="Unassembled WGS sequence"/>
</dbReference>
<evidence type="ECO:0000313" key="4">
    <source>
        <dbReference type="Proteomes" id="UP000293925"/>
    </source>
</evidence>
<evidence type="ECO:0000256" key="1">
    <source>
        <dbReference type="SAM" id="SignalP"/>
    </source>
</evidence>
<dbReference type="GO" id="GO:0016209">
    <property type="term" value="F:antioxidant activity"/>
    <property type="evidence" value="ECO:0007669"/>
    <property type="project" value="InterPro"/>
</dbReference>
<name>A0A4R0Q5X9_9SPHI</name>
<dbReference type="PANTHER" id="PTHR42852:SF17">
    <property type="entry name" value="THIOREDOXIN-LIKE PROTEIN HI_1115"/>
    <property type="match status" value="1"/>
</dbReference>
<evidence type="ECO:0000313" key="3">
    <source>
        <dbReference type="EMBL" id="TCD28589.1"/>
    </source>
</evidence>
<feature type="chain" id="PRO_5020632258" evidence="1">
    <location>
        <begin position="22"/>
        <end position="423"/>
    </location>
</feature>
<dbReference type="InterPro" id="IPR000866">
    <property type="entry name" value="AhpC/TSA"/>
</dbReference>
<dbReference type="EMBL" id="SJSO01000003">
    <property type="protein sequence ID" value="TCD28589.1"/>
    <property type="molecule type" value="Genomic_DNA"/>
</dbReference>
<dbReference type="SUPFAM" id="SSF52833">
    <property type="entry name" value="Thioredoxin-like"/>
    <property type="match status" value="1"/>
</dbReference>
<gene>
    <name evidence="3" type="ORF">EZ456_04155</name>
</gene>
<reference evidence="3 4" key="1">
    <citation type="submission" date="2019-02" db="EMBL/GenBank/DDBJ databases">
        <title>Pedobacter sp. RP-3-21 sp. nov., isolated from Arctic soil.</title>
        <authorList>
            <person name="Dahal R.H."/>
        </authorList>
    </citation>
    <scope>NUCLEOTIDE SEQUENCE [LARGE SCALE GENOMIC DNA]</scope>
    <source>
        <strain evidence="3 4">RP-3-21</strain>
    </source>
</reference>
<dbReference type="Gene3D" id="3.40.30.10">
    <property type="entry name" value="Glutaredoxin"/>
    <property type="match status" value="1"/>
</dbReference>
<accession>A0A4R0Q5X9</accession>
<comment type="caution">
    <text evidence="3">The sequence shown here is derived from an EMBL/GenBank/DDBJ whole genome shotgun (WGS) entry which is preliminary data.</text>
</comment>
<feature type="signal peptide" evidence="1">
    <location>
        <begin position="1"/>
        <end position="21"/>
    </location>
</feature>
<dbReference type="InterPro" id="IPR050553">
    <property type="entry name" value="Thioredoxin_ResA/DsbE_sf"/>
</dbReference>
<dbReference type="Pfam" id="PF00578">
    <property type="entry name" value="AhpC-TSA"/>
    <property type="match status" value="1"/>
</dbReference>
<dbReference type="InterPro" id="IPR013766">
    <property type="entry name" value="Thioredoxin_domain"/>
</dbReference>
<sequence length="423" mass="47871">MKTIKNLLWTIFICISCGAKAQVKPSFSDRLKLITEEQNPLKNVATLYSAIRDLKLDTVDNAENIDVLKGEVALSYLRKSNDTEFEKYIGLIKNKFNQTSYLNMASERLLKDRSRLNYAEVLAKKTVDLYESYKDQPLARPATFPIEDWNRFMVMAAYPYYQVYAEILRANKKDKQALLYAEKALLNKDPQNVLQSSLDVYTALLVSQGQQEKAYQILLKQASIGKSSLEMKALLRTLTVRKMGNKKASVFLDSIEKNISPSYKTELLKKMHTDTSAPDFTLLNLEGKKVSLSRMIGKVVVLDFWATWCAPCIASMPAMKKISSLHPEVVFLFVATQEQGKDAVSRIKSYIEKSGFPKDTLVDSPSSEQPIQFPVSTAYKVTAIPLKVVIDPKGKIRFKAGGFESDTELMNELETMIYIAKKQ</sequence>
<dbReference type="OrthoDB" id="634996at2"/>
<dbReference type="PROSITE" id="PS51352">
    <property type="entry name" value="THIOREDOXIN_2"/>
    <property type="match status" value="1"/>
</dbReference>
<feature type="domain" description="Thioredoxin" evidence="2">
    <location>
        <begin position="271"/>
        <end position="418"/>
    </location>
</feature>
<evidence type="ECO:0000259" key="2">
    <source>
        <dbReference type="PROSITE" id="PS51352"/>
    </source>
</evidence>
<proteinExistence type="predicted"/>
<organism evidence="3 4">
    <name type="scientific">Pedobacter psychrodurus</name>
    <dbReference type="NCBI Taxonomy" id="2530456"/>
    <lineage>
        <taxon>Bacteria</taxon>
        <taxon>Pseudomonadati</taxon>
        <taxon>Bacteroidota</taxon>
        <taxon>Sphingobacteriia</taxon>
        <taxon>Sphingobacteriales</taxon>
        <taxon>Sphingobacteriaceae</taxon>
        <taxon>Pedobacter</taxon>
    </lineage>
</organism>
<dbReference type="RefSeq" id="WP_131527588.1">
    <property type="nucleotide sequence ID" value="NZ_SJSO01000003.1"/>
</dbReference>
<dbReference type="PANTHER" id="PTHR42852">
    <property type="entry name" value="THIOL:DISULFIDE INTERCHANGE PROTEIN DSBE"/>
    <property type="match status" value="1"/>
</dbReference>